<evidence type="ECO:0000313" key="3">
    <source>
        <dbReference type="EMBL" id="SNT04555.1"/>
    </source>
</evidence>
<feature type="chain" id="PRO_5012105088" evidence="1">
    <location>
        <begin position="34"/>
        <end position="221"/>
    </location>
</feature>
<dbReference type="PANTHER" id="PTHR31157:SF1">
    <property type="entry name" value="SCP DOMAIN-CONTAINING PROTEIN"/>
    <property type="match status" value="1"/>
</dbReference>
<dbReference type="SUPFAM" id="SSF55797">
    <property type="entry name" value="PR-1-like"/>
    <property type="match status" value="1"/>
</dbReference>
<evidence type="ECO:0000313" key="4">
    <source>
        <dbReference type="Proteomes" id="UP000198426"/>
    </source>
</evidence>
<keyword evidence="4" id="KW-1185">Reference proteome</keyword>
<proteinExistence type="predicted"/>
<dbReference type="InterPro" id="IPR035940">
    <property type="entry name" value="CAP_sf"/>
</dbReference>
<organism evidence="3 4">
    <name type="scientific">Tropicimonas sediminicola</name>
    <dbReference type="NCBI Taxonomy" id="1031541"/>
    <lineage>
        <taxon>Bacteria</taxon>
        <taxon>Pseudomonadati</taxon>
        <taxon>Pseudomonadota</taxon>
        <taxon>Alphaproteobacteria</taxon>
        <taxon>Rhodobacterales</taxon>
        <taxon>Roseobacteraceae</taxon>
        <taxon>Tropicimonas</taxon>
    </lineage>
</organism>
<dbReference type="EMBL" id="FZOY01000005">
    <property type="protein sequence ID" value="SNT04555.1"/>
    <property type="molecule type" value="Genomic_DNA"/>
</dbReference>
<feature type="domain" description="SCP" evidence="2">
    <location>
        <begin position="65"/>
        <end position="219"/>
    </location>
</feature>
<feature type="signal peptide" evidence="1">
    <location>
        <begin position="1"/>
        <end position="33"/>
    </location>
</feature>
<dbReference type="PANTHER" id="PTHR31157">
    <property type="entry name" value="SCP DOMAIN-CONTAINING PROTEIN"/>
    <property type="match status" value="1"/>
</dbReference>
<gene>
    <name evidence="3" type="ORF">SAMN05421757_105253</name>
</gene>
<dbReference type="Gene3D" id="3.40.33.10">
    <property type="entry name" value="CAP"/>
    <property type="match status" value="1"/>
</dbReference>
<dbReference type="RefSeq" id="WP_176442889.1">
    <property type="nucleotide sequence ID" value="NZ_FZOY01000005.1"/>
</dbReference>
<dbReference type="InterPro" id="IPR014044">
    <property type="entry name" value="CAP_dom"/>
</dbReference>
<dbReference type="CDD" id="cd05379">
    <property type="entry name" value="CAP_bacterial"/>
    <property type="match status" value="1"/>
</dbReference>
<name>A0A239JFF4_9RHOB</name>
<sequence length="221" mass="24083">MIHRHFPAIPRPLVALCLISALAMSLPAARADAATCAKTAPSGLNQPIDPARIDQNRLNAAIAAEINYIRCTKGRPALATPSSLRKVAVGHSRWMASASRLTHTSNRRGQQTPQQRVVSTGIDLRMGSENIAKVSLYRLDEFGHFKIDDAGACRFSTMDGKRISRHTYGTLARYAAQLWYKSSAHRKNLMDGRARMTGSGAGFDARGGRCGEIYLTQNFAG</sequence>
<dbReference type="Proteomes" id="UP000198426">
    <property type="component" value="Unassembled WGS sequence"/>
</dbReference>
<evidence type="ECO:0000256" key="1">
    <source>
        <dbReference type="SAM" id="SignalP"/>
    </source>
</evidence>
<keyword evidence="1" id="KW-0732">Signal</keyword>
<protein>
    <submittedName>
        <fullName evidence="3">Uncharacterized conserved protein YkwD, contains CAP (CSP/antigen 5/PR1) domain</fullName>
    </submittedName>
</protein>
<reference evidence="3 4" key="1">
    <citation type="submission" date="2017-06" db="EMBL/GenBank/DDBJ databases">
        <authorList>
            <person name="Kim H.J."/>
            <person name="Triplett B.A."/>
        </authorList>
    </citation>
    <scope>NUCLEOTIDE SEQUENCE [LARGE SCALE GENOMIC DNA]</scope>
    <source>
        <strain evidence="3 4">DSM 29339</strain>
    </source>
</reference>
<accession>A0A239JFF4</accession>
<dbReference type="AlphaFoldDB" id="A0A239JFF4"/>
<evidence type="ECO:0000259" key="2">
    <source>
        <dbReference type="Pfam" id="PF00188"/>
    </source>
</evidence>
<dbReference type="Pfam" id="PF00188">
    <property type="entry name" value="CAP"/>
    <property type="match status" value="1"/>
</dbReference>